<keyword evidence="9" id="KW-0472">Membrane</keyword>
<keyword evidence="10" id="KW-0998">Cell outer membrane</keyword>
<dbReference type="InterPro" id="IPR050298">
    <property type="entry name" value="Gram-neg_bact_OMP"/>
</dbReference>
<keyword evidence="3" id="KW-0813">Transport</keyword>
<proteinExistence type="predicted"/>
<evidence type="ECO:0000256" key="9">
    <source>
        <dbReference type="ARBA" id="ARBA00023136"/>
    </source>
</evidence>
<name>F3QJJ7_9BURK</name>
<feature type="domain" description="Porin" evidence="11">
    <location>
        <begin position="5"/>
        <end position="338"/>
    </location>
</feature>
<evidence type="ECO:0000256" key="2">
    <source>
        <dbReference type="ARBA" id="ARBA00011233"/>
    </source>
</evidence>
<dbReference type="PANTHER" id="PTHR34501">
    <property type="entry name" value="PROTEIN YDDL-RELATED"/>
    <property type="match status" value="1"/>
</dbReference>
<evidence type="ECO:0000256" key="6">
    <source>
        <dbReference type="ARBA" id="ARBA00022729"/>
    </source>
</evidence>
<keyword evidence="6" id="KW-0732">Signal</keyword>
<comment type="subcellular location">
    <subcellularLocation>
        <location evidence="1">Cell outer membrane</location>
        <topology evidence="1">Multi-pass membrane protein</topology>
    </subcellularLocation>
</comment>
<dbReference type="InterPro" id="IPR023614">
    <property type="entry name" value="Porin_dom_sf"/>
</dbReference>
<evidence type="ECO:0000256" key="8">
    <source>
        <dbReference type="ARBA" id="ARBA00023114"/>
    </source>
</evidence>
<keyword evidence="5" id="KW-0812">Transmembrane</keyword>
<evidence type="ECO:0000256" key="7">
    <source>
        <dbReference type="ARBA" id="ARBA00023065"/>
    </source>
</evidence>
<protein>
    <submittedName>
        <fullName evidence="12">Gram-negative porin</fullName>
    </submittedName>
</protein>
<dbReference type="EMBL" id="AFBP01000023">
    <property type="protein sequence ID" value="EGG55506.1"/>
    <property type="molecule type" value="Genomic_DNA"/>
</dbReference>
<dbReference type="GO" id="GO:0015288">
    <property type="term" value="F:porin activity"/>
    <property type="evidence" value="ECO:0007669"/>
    <property type="project" value="UniProtKB-KW"/>
</dbReference>
<dbReference type="HOGENOM" id="CLU_038238_0_0_4"/>
<evidence type="ECO:0000313" key="12">
    <source>
        <dbReference type="EMBL" id="EGG55506.1"/>
    </source>
</evidence>
<dbReference type="AlphaFoldDB" id="F3QJJ7"/>
<dbReference type="InterPro" id="IPR033900">
    <property type="entry name" value="Gram_neg_porin_domain"/>
</dbReference>
<evidence type="ECO:0000259" key="11">
    <source>
        <dbReference type="Pfam" id="PF13609"/>
    </source>
</evidence>
<evidence type="ECO:0000256" key="3">
    <source>
        <dbReference type="ARBA" id="ARBA00022448"/>
    </source>
</evidence>
<comment type="subunit">
    <text evidence="2">Homotrimer.</text>
</comment>
<dbReference type="Pfam" id="PF13609">
    <property type="entry name" value="Porin_4"/>
    <property type="match status" value="1"/>
</dbReference>
<sequence>MDATSTSITLFGELDAGVKVSKLKGGKTKVQMSNGNWYWTSWGIKGVEDLGGGNAAIFTLQQAFKLNNGEGVASSHGTTSSGGFNNQAFLGLQGPWGRLTFGHQAGLSSGDGDYSMLGGSAIGTGFDMIGDLAGVFLTTSWLDNSIAYRTQEWNGLQFTAMYSNGTDGDDNKWAKNNHYYGVGVTYDVGAFNSNFMFEREDHKSKVAYADGSVKLDPTNYYTLGASYDFGDFTLYGAYQYVSHGTRMPGYNYIHIDKKTGASTTVAEPATKGVNQNAASVSIAAPLWGGTAMLQLNGVKGKIKNTGEKYNAWSIGSGYTYPLSKRTLVYGSINYGDGNKALSESSIDGYSCIFGMATSF</sequence>
<keyword evidence="7" id="KW-0406">Ion transport</keyword>
<organism evidence="12 13">
    <name type="scientific">Parasutterella excrementihominis YIT 11859</name>
    <dbReference type="NCBI Taxonomy" id="762966"/>
    <lineage>
        <taxon>Bacteria</taxon>
        <taxon>Pseudomonadati</taxon>
        <taxon>Pseudomonadota</taxon>
        <taxon>Betaproteobacteria</taxon>
        <taxon>Burkholderiales</taxon>
        <taxon>Sutterellaceae</taxon>
        <taxon>Parasutterella</taxon>
    </lineage>
</organism>
<gene>
    <name evidence="12" type="ORF">HMPREF9439_01099</name>
</gene>
<reference evidence="12 13" key="1">
    <citation type="submission" date="2011-02" db="EMBL/GenBank/DDBJ databases">
        <authorList>
            <person name="Weinstock G."/>
            <person name="Sodergren E."/>
            <person name="Clifton S."/>
            <person name="Fulton L."/>
            <person name="Fulton B."/>
            <person name="Courtney L."/>
            <person name="Fronick C."/>
            <person name="Harrison M."/>
            <person name="Strong C."/>
            <person name="Farmer C."/>
            <person name="Delahaunty K."/>
            <person name="Markovic C."/>
            <person name="Hall O."/>
            <person name="Minx P."/>
            <person name="Tomlinson C."/>
            <person name="Mitreva M."/>
            <person name="Hou S."/>
            <person name="Chen J."/>
            <person name="Wollam A."/>
            <person name="Pepin K.H."/>
            <person name="Johnson M."/>
            <person name="Bhonagiri V."/>
            <person name="Zhang X."/>
            <person name="Suruliraj S."/>
            <person name="Warren W."/>
            <person name="Chinwalla A."/>
            <person name="Mardis E.R."/>
            <person name="Wilson R.K."/>
        </authorList>
    </citation>
    <scope>NUCLEOTIDE SEQUENCE [LARGE SCALE GENOMIC DNA]</scope>
    <source>
        <strain evidence="12 13">YIT 11859</strain>
    </source>
</reference>
<dbReference type="CDD" id="cd00342">
    <property type="entry name" value="gram_neg_porins"/>
    <property type="match status" value="1"/>
</dbReference>
<evidence type="ECO:0000256" key="5">
    <source>
        <dbReference type="ARBA" id="ARBA00022692"/>
    </source>
</evidence>
<comment type="caution">
    <text evidence="12">The sequence shown here is derived from an EMBL/GenBank/DDBJ whole genome shotgun (WGS) entry which is preliminary data.</text>
</comment>
<dbReference type="Gene3D" id="2.40.160.10">
    <property type="entry name" value="Porin"/>
    <property type="match status" value="1"/>
</dbReference>
<dbReference type="GO" id="GO:0009279">
    <property type="term" value="C:cell outer membrane"/>
    <property type="evidence" value="ECO:0007669"/>
    <property type="project" value="UniProtKB-SubCell"/>
</dbReference>
<evidence type="ECO:0000256" key="10">
    <source>
        <dbReference type="ARBA" id="ARBA00023237"/>
    </source>
</evidence>
<dbReference type="Proteomes" id="UP000005156">
    <property type="component" value="Unassembled WGS sequence"/>
</dbReference>
<evidence type="ECO:0000256" key="1">
    <source>
        <dbReference type="ARBA" id="ARBA00004571"/>
    </source>
</evidence>
<keyword evidence="13" id="KW-1185">Reference proteome</keyword>
<accession>F3QJJ7</accession>
<keyword evidence="8" id="KW-0626">Porin</keyword>
<dbReference type="PANTHER" id="PTHR34501:SF9">
    <property type="entry name" value="MAJOR OUTER MEMBRANE PROTEIN P.IA"/>
    <property type="match status" value="1"/>
</dbReference>
<evidence type="ECO:0000256" key="4">
    <source>
        <dbReference type="ARBA" id="ARBA00022452"/>
    </source>
</evidence>
<dbReference type="eggNOG" id="COG3203">
    <property type="taxonomic scope" value="Bacteria"/>
</dbReference>
<dbReference type="SUPFAM" id="SSF56935">
    <property type="entry name" value="Porins"/>
    <property type="match status" value="1"/>
</dbReference>
<keyword evidence="4" id="KW-1134">Transmembrane beta strand</keyword>
<dbReference type="GO" id="GO:0046930">
    <property type="term" value="C:pore complex"/>
    <property type="evidence" value="ECO:0007669"/>
    <property type="project" value="UniProtKB-KW"/>
</dbReference>
<dbReference type="GO" id="GO:0006811">
    <property type="term" value="P:monoatomic ion transport"/>
    <property type="evidence" value="ECO:0007669"/>
    <property type="project" value="UniProtKB-KW"/>
</dbReference>
<evidence type="ECO:0000313" key="13">
    <source>
        <dbReference type="Proteomes" id="UP000005156"/>
    </source>
</evidence>